<dbReference type="PANTHER" id="PTHR38445">
    <property type="entry name" value="HTH-TYPE TRANSCRIPTIONAL REPRESSOR YTRA"/>
    <property type="match status" value="1"/>
</dbReference>
<dbReference type="Proteomes" id="UP000199428">
    <property type="component" value="Unassembled WGS sequence"/>
</dbReference>
<dbReference type="CDD" id="cd07377">
    <property type="entry name" value="WHTH_GntR"/>
    <property type="match status" value="1"/>
</dbReference>
<dbReference type="PRINTS" id="PR00035">
    <property type="entry name" value="HTHGNTR"/>
</dbReference>
<evidence type="ECO:0000256" key="2">
    <source>
        <dbReference type="ARBA" id="ARBA00023125"/>
    </source>
</evidence>
<dbReference type="AlphaFoldDB" id="A0A1G5RXL5"/>
<proteinExistence type="predicted"/>
<dbReference type="RefSeq" id="WP_090162397.1">
    <property type="nucleotide sequence ID" value="NZ_FMWK01000006.1"/>
</dbReference>
<dbReference type="EMBL" id="FMWK01000006">
    <property type="protein sequence ID" value="SCZ78783.1"/>
    <property type="molecule type" value="Genomic_DNA"/>
</dbReference>
<dbReference type="InterPro" id="IPR036390">
    <property type="entry name" value="WH_DNA-bd_sf"/>
</dbReference>
<dbReference type="GO" id="GO:0003677">
    <property type="term" value="F:DNA binding"/>
    <property type="evidence" value="ECO:0007669"/>
    <property type="project" value="UniProtKB-KW"/>
</dbReference>
<name>A0A1G5RXL5_PSEXY</name>
<dbReference type="PROSITE" id="PS50949">
    <property type="entry name" value="HTH_GNTR"/>
    <property type="match status" value="1"/>
</dbReference>
<accession>A0A1G5RXL5</accession>
<keyword evidence="1" id="KW-0805">Transcription regulation</keyword>
<sequence>MIHLNYRDSKPIYEQIKDGLRRLVVSGAVRTDEKLPSVRELATSLSINPNTIQKAYRELEQEGYIYTIAGKGSYAAERADVATGRNEELMKEFDEIVKELLYLCQDKDILIRRIEEIAKGGAASDSGK</sequence>
<dbReference type="InterPro" id="IPR036388">
    <property type="entry name" value="WH-like_DNA-bd_sf"/>
</dbReference>
<dbReference type="PANTHER" id="PTHR38445:SF9">
    <property type="entry name" value="HTH-TYPE TRANSCRIPTIONAL REPRESSOR YTRA"/>
    <property type="match status" value="1"/>
</dbReference>
<evidence type="ECO:0000256" key="3">
    <source>
        <dbReference type="ARBA" id="ARBA00023163"/>
    </source>
</evidence>
<keyword evidence="3" id="KW-0804">Transcription</keyword>
<dbReference type="SUPFAM" id="SSF46785">
    <property type="entry name" value="Winged helix' DNA-binding domain"/>
    <property type="match status" value="1"/>
</dbReference>
<dbReference type="Gene3D" id="1.10.10.10">
    <property type="entry name" value="Winged helix-like DNA-binding domain superfamily/Winged helix DNA-binding domain"/>
    <property type="match status" value="1"/>
</dbReference>
<reference evidence="5 6" key="1">
    <citation type="submission" date="2016-10" db="EMBL/GenBank/DDBJ databases">
        <authorList>
            <person name="de Groot N.N."/>
        </authorList>
    </citation>
    <scope>NUCLEOTIDE SEQUENCE [LARGE SCALE GENOMIC DNA]</scope>
    <source>
        <strain evidence="5 6">DSM 10317</strain>
    </source>
</reference>
<evidence type="ECO:0000313" key="6">
    <source>
        <dbReference type="Proteomes" id="UP000199428"/>
    </source>
</evidence>
<evidence type="ECO:0000313" key="5">
    <source>
        <dbReference type="EMBL" id="SCZ78783.1"/>
    </source>
</evidence>
<evidence type="ECO:0000256" key="1">
    <source>
        <dbReference type="ARBA" id="ARBA00023015"/>
    </source>
</evidence>
<dbReference type="Pfam" id="PF00392">
    <property type="entry name" value="GntR"/>
    <property type="match status" value="1"/>
</dbReference>
<organism evidence="5 6">
    <name type="scientific">Pseudobutyrivibrio xylanivorans</name>
    <dbReference type="NCBI Taxonomy" id="185007"/>
    <lineage>
        <taxon>Bacteria</taxon>
        <taxon>Bacillati</taxon>
        <taxon>Bacillota</taxon>
        <taxon>Clostridia</taxon>
        <taxon>Lachnospirales</taxon>
        <taxon>Lachnospiraceae</taxon>
        <taxon>Pseudobutyrivibrio</taxon>
    </lineage>
</organism>
<dbReference type="SMART" id="SM00345">
    <property type="entry name" value="HTH_GNTR"/>
    <property type="match status" value="1"/>
</dbReference>
<evidence type="ECO:0000259" key="4">
    <source>
        <dbReference type="PROSITE" id="PS50949"/>
    </source>
</evidence>
<dbReference type="GO" id="GO:0003700">
    <property type="term" value="F:DNA-binding transcription factor activity"/>
    <property type="evidence" value="ECO:0007669"/>
    <property type="project" value="InterPro"/>
</dbReference>
<protein>
    <submittedName>
        <fullName evidence="5">GntR family transcriptional regulator</fullName>
    </submittedName>
</protein>
<feature type="domain" description="HTH gntR-type" evidence="4">
    <location>
        <begin position="10"/>
        <end position="78"/>
    </location>
</feature>
<dbReference type="InterPro" id="IPR000524">
    <property type="entry name" value="Tscrpt_reg_HTH_GntR"/>
</dbReference>
<keyword evidence="2" id="KW-0238">DNA-binding</keyword>
<gene>
    <name evidence="5" type="ORF">SAMN02910350_01446</name>
</gene>